<feature type="region of interest" description="Disordered" evidence="2">
    <location>
        <begin position="319"/>
        <end position="374"/>
    </location>
</feature>
<keyword evidence="3" id="KW-0812">Transmembrane</keyword>
<dbReference type="RefSeq" id="XP_035871107.1">
    <property type="nucleotide sequence ID" value="XM_036015214.1"/>
</dbReference>
<dbReference type="SMART" id="SM00589">
    <property type="entry name" value="PRY"/>
    <property type="match status" value="1"/>
</dbReference>
<dbReference type="KEGG" id="pdic:118498109"/>
<reference evidence="6" key="1">
    <citation type="submission" date="2025-08" db="UniProtKB">
        <authorList>
            <consortium name="RefSeq"/>
        </authorList>
    </citation>
    <scope>IDENTIFICATION</scope>
    <source>
        <tissue evidence="6">Muscle</tissue>
    </source>
</reference>
<dbReference type="InterPro" id="IPR003877">
    <property type="entry name" value="SPRY_dom"/>
</dbReference>
<dbReference type="PRINTS" id="PR01407">
    <property type="entry name" value="BUTYPHLNCDUF"/>
</dbReference>
<evidence type="ECO:0000313" key="6">
    <source>
        <dbReference type="RefSeq" id="XP_035871107.1"/>
    </source>
</evidence>
<evidence type="ECO:0000256" key="1">
    <source>
        <dbReference type="SAM" id="Coils"/>
    </source>
</evidence>
<dbReference type="InterPro" id="IPR001870">
    <property type="entry name" value="B30.2/SPRY"/>
</dbReference>
<evidence type="ECO:0000313" key="5">
    <source>
        <dbReference type="Proteomes" id="UP000504628"/>
    </source>
</evidence>
<dbReference type="InParanoid" id="A0A7E6CW32"/>
<keyword evidence="3" id="KW-0472">Membrane</keyword>
<accession>A0A7E6CW32</accession>
<dbReference type="Proteomes" id="UP000504628">
    <property type="component" value="Chromosome 14"/>
</dbReference>
<protein>
    <submittedName>
        <fullName evidence="6">Butyrophilin subfamily 3 member A3-like</fullName>
    </submittedName>
</protein>
<keyword evidence="1" id="KW-0175">Coiled coil</keyword>
<dbReference type="SMART" id="SM00449">
    <property type="entry name" value="SPRY"/>
    <property type="match status" value="1"/>
</dbReference>
<organism evidence="5 6">
    <name type="scientific">Phyllostomus discolor</name>
    <name type="common">pale spear-nosed bat</name>
    <dbReference type="NCBI Taxonomy" id="89673"/>
    <lineage>
        <taxon>Eukaryota</taxon>
        <taxon>Metazoa</taxon>
        <taxon>Chordata</taxon>
        <taxon>Craniata</taxon>
        <taxon>Vertebrata</taxon>
        <taxon>Euteleostomi</taxon>
        <taxon>Mammalia</taxon>
        <taxon>Eutheria</taxon>
        <taxon>Laurasiatheria</taxon>
        <taxon>Chiroptera</taxon>
        <taxon>Yangochiroptera</taxon>
        <taxon>Phyllostomidae</taxon>
        <taxon>Phyllostominae</taxon>
        <taxon>Phyllostomus</taxon>
    </lineage>
</organism>
<dbReference type="Gene3D" id="2.60.120.920">
    <property type="match status" value="1"/>
</dbReference>
<dbReference type="PROSITE" id="PS50188">
    <property type="entry name" value="B302_SPRY"/>
    <property type="match status" value="1"/>
</dbReference>
<keyword evidence="5" id="KW-1185">Reference proteome</keyword>
<feature type="transmembrane region" description="Helical" evidence="3">
    <location>
        <begin position="378"/>
        <end position="399"/>
    </location>
</feature>
<dbReference type="PANTHER" id="PTHR24103">
    <property type="entry name" value="E3 UBIQUITIN-PROTEIN LIGASE TRIM"/>
    <property type="match status" value="1"/>
</dbReference>
<feature type="coiled-coil region" evidence="1">
    <location>
        <begin position="72"/>
        <end position="109"/>
    </location>
</feature>
<dbReference type="FunFam" id="2.60.120.920:FF:000004">
    <property type="entry name" value="Butyrophilin subfamily 1 member A1"/>
    <property type="match status" value="1"/>
</dbReference>
<sequence>MVAVGVGVIVLMVKTLCFSSGQQNTQEQSAKGEELPQVYAEPLMPPSGILLAWTVALKVLLGLLARLWWQQRKKIQDLSQEQKREREEKEAAEAEKEKAQEAKRKLQDELRWTKIPYLPREDRCQVYADLKMSLFQPADVFLDPDTAHPALLVSEEQRSLQGIDTWQNLPENPERFCGNECVLGCESFASGRRFWEVEVGDRAQWRVGVCRENVRRKDGVKMAPKNGFWTVGLNPGNEYLVFTDRQTPLANISPPERVGVFLDYELGEVSFYNAIDGSHIFTFPHTRFSGPLRPVFMLCRNEPTPLTICPAQKAVRRCRVPDPGPDPSLETPVSPGSADGNRDSQLIVLSGRVMGSPEGPSQGTKEPPPPPPRMLQPWMVAVGVGVIVLMVKTLCFSSGQQNTQEQSAKGEEWPQVYAALAGDSFGGVT</sequence>
<dbReference type="GeneID" id="118498109"/>
<dbReference type="InterPro" id="IPR006574">
    <property type="entry name" value="PRY"/>
</dbReference>
<evidence type="ECO:0000256" key="2">
    <source>
        <dbReference type="SAM" id="MobiDB-lite"/>
    </source>
</evidence>
<dbReference type="Pfam" id="PF00622">
    <property type="entry name" value="SPRY"/>
    <property type="match status" value="1"/>
</dbReference>
<dbReference type="InterPro" id="IPR043136">
    <property type="entry name" value="B30.2/SPRY_sf"/>
</dbReference>
<evidence type="ECO:0000259" key="4">
    <source>
        <dbReference type="PROSITE" id="PS50188"/>
    </source>
</evidence>
<dbReference type="InterPro" id="IPR003879">
    <property type="entry name" value="Butyrophylin_SPRY"/>
</dbReference>
<evidence type="ECO:0000256" key="3">
    <source>
        <dbReference type="SAM" id="Phobius"/>
    </source>
</evidence>
<dbReference type="OrthoDB" id="6105938at2759"/>
<dbReference type="SUPFAM" id="SSF49899">
    <property type="entry name" value="Concanavalin A-like lectins/glucanases"/>
    <property type="match status" value="1"/>
</dbReference>
<proteinExistence type="predicted"/>
<dbReference type="AlphaFoldDB" id="A0A7E6CW32"/>
<keyword evidence="3" id="KW-1133">Transmembrane helix</keyword>
<dbReference type="InterPro" id="IPR013320">
    <property type="entry name" value="ConA-like_dom_sf"/>
</dbReference>
<dbReference type="InterPro" id="IPR050143">
    <property type="entry name" value="TRIM/RBCC"/>
</dbReference>
<dbReference type="Pfam" id="PF13765">
    <property type="entry name" value="PRY"/>
    <property type="match status" value="1"/>
</dbReference>
<name>A0A7E6CW32_9CHIR</name>
<feature type="domain" description="B30.2/SPRY" evidence="4">
    <location>
        <begin position="120"/>
        <end position="315"/>
    </location>
</feature>
<gene>
    <name evidence="6" type="primary">LOC118498109</name>
</gene>